<dbReference type="Proteomes" id="UP000334923">
    <property type="component" value="Unassembled WGS sequence"/>
</dbReference>
<dbReference type="PANTHER" id="PTHR30294:SF29">
    <property type="entry name" value="MULTIDRUG ABC TRANSPORTER PERMEASE YBHS-RELATED"/>
    <property type="match status" value="1"/>
</dbReference>
<sequence length="373" mass="40657">MSFAPMRLGALWRKEWIQIWRDPASIGIGVVLPALLLLIFGYGISLDALRLPIGVVVEKPNPLTASFVAGLEQSRYFAPHPYGSIGVAEEAMSRTKVEAILWLWGDFTRRGLREGNAPLSLIVNGVDANTARLMEGYFQGVWGQWLDWEAKTSGEPILTPVDVESRIWFNPALESRHYLAPGVIVINMTLVGALLTALVIAREWERGTMEALLSTPVSVSEILWSKIGPYFVLGMGGMAVSVGMAVGLFGAPLVGSLWVLFLAAALFLLSSLGMGLVISTAFRSTFLASMVAVVATFLPAFILSGFIFDIGSMPGPIRLFTYLLAARYFVALLQTIFLAGNVWSVILPNLAALFLMAALFLGIAWRMSRRSLE</sequence>
<evidence type="ECO:0000256" key="5">
    <source>
        <dbReference type="ARBA" id="ARBA00022692"/>
    </source>
</evidence>
<comment type="similarity">
    <text evidence="2">Belongs to the ABC-2 integral membrane protein family.</text>
</comment>
<organism evidence="10 11">
    <name type="scientific">Methylacidimicrobium tartarophylax</name>
    <dbReference type="NCBI Taxonomy" id="1041768"/>
    <lineage>
        <taxon>Bacteria</taxon>
        <taxon>Pseudomonadati</taxon>
        <taxon>Verrucomicrobiota</taxon>
        <taxon>Methylacidimicrobium</taxon>
    </lineage>
</organism>
<dbReference type="InterPro" id="IPR051449">
    <property type="entry name" value="ABC-2_transporter_component"/>
</dbReference>
<dbReference type="Pfam" id="PF12698">
    <property type="entry name" value="ABC2_membrane_3"/>
    <property type="match status" value="1"/>
</dbReference>
<evidence type="ECO:0000313" key="10">
    <source>
        <dbReference type="EMBL" id="VVM05534.1"/>
    </source>
</evidence>
<feature type="transmembrane region" description="Helical" evidence="8">
    <location>
        <begin position="178"/>
        <end position="201"/>
    </location>
</feature>
<dbReference type="InterPro" id="IPR047817">
    <property type="entry name" value="ABC2_TM_bact-type"/>
</dbReference>
<evidence type="ECO:0000256" key="7">
    <source>
        <dbReference type="ARBA" id="ARBA00023136"/>
    </source>
</evidence>
<keyword evidence="3" id="KW-0813">Transport</keyword>
<feature type="transmembrane region" description="Helical" evidence="8">
    <location>
        <begin position="320"/>
        <end position="339"/>
    </location>
</feature>
<dbReference type="GO" id="GO:0005886">
    <property type="term" value="C:plasma membrane"/>
    <property type="evidence" value="ECO:0007669"/>
    <property type="project" value="UniProtKB-SubCell"/>
</dbReference>
<comment type="subcellular location">
    <subcellularLocation>
        <location evidence="1">Cell membrane</location>
        <topology evidence="1">Multi-pass membrane protein</topology>
    </subcellularLocation>
</comment>
<keyword evidence="5 8" id="KW-0812">Transmembrane</keyword>
<evidence type="ECO:0000256" key="8">
    <source>
        <dbReference type="SAM" id="Phobius"/>
    </source>
</evidence>
<feature type="transmembrane region" description="Helical" evidence="8">
    <location>
        <begin position="345"/>
        <end position="365"/>
    </location>
</feature>
<keyword evidence="6 8" id="KW-1133">Transmembrane helix</keyword>
<feature type="transmembrane region" description="Helical" evidence="8">
    <location>
        <begin position="257"/>
        <end position="280"/>
    </location>
</feature>
<dbReference type="InterPro" id="IPR013525">
    <property type="entry name" value="ABC2_TM"/>
</dbReference>
<accession>A0A5E6MB62</accession>
<dbReference type="OrthoDB" id="9776218at2"/>
<dbReference type="EMBL" id="CABFVA020000024">
    <property type="protein sequence ID" value="VVM05534.1"/>
    <property type="molecule type" value="Genomic_DNA"/>
</dbReference>
<dbReference type="AlphaFoldDB" id="A0A5E6MB62"/>
<proteinExistence type="inferred from homology"/>
<evidence type="ECO:0000256" key="1">
    <source>
        <dbReference type="ARBA" id="ARBA00004651"/>
    </source>
</evidence>
<dbReference type="PROSITE" id="PS51012">
    <property type="entry name" value="ABC_TM2"/>
    <property type="match status" value="1"/>
</dbReference>
<keyword evidence="4" id="KW-1003">Cell membrane</keyword>
<evidence type="ECO:0000256" key="3">
    <source>
        <dbReference type="ARBA" id="ARBA00022448"/>
    </source>
</evidence>
<dbReference type="GO" id="GO:0140359">
    <property type="term" value="F:ABC-type transporter activity"/>
    <property type="evidence" value="ECO:0007669"/>
    <property type="project" value="InterPro"/>
</dbReference>
<dbReference type="RefSeq" id="WP_142659599.1">
    <property type="nucleotide sequence ID" value="NZ_CABFVA020000024.1"/>
</dbReference>
<protein>
    <submittedName>
        <fullName evidence="10">Inner membrane transport permease YbhS</fullName>
    </submittedName>
</protein>
<feature type="transmembrane region" description="Helical" evidence="8">
    <location>
        <begin position="286"/>
        <end position="308"/>
    </location>
</feature>
<evidence type="ECO:0000256" key="4">
    <source>
        <dbReference type="ARBA" id="ARBA00022475"/>
    </source>
</evidence>
<name>A0A5E6MB62_9BACT</name>
<feature type="transmembrane region" description="Helical" evidence="8">
    <location>
        <begin position="227"/>
        <end position="250"/>
    </location>
</feature>
<gene>
    <name evidence="10" type="primary">ybhS</name>
    <name evidence="10" type="ORF">MAMT_00671</name>
</gene>
<evidence type="ECO:0000256" key="6">
    <source>
        <dbReference type="ARBA" id="ARBA00022989"/>
    </source>
</evidence>
<evidence type="ECO:0000259" key="9">
    <source>
        <dbReference type="PROSITE" id="PS51012"/>
    </source>
</evidence>
<evidence type="ECO:0000256" key="2">
    <source>
        <dbReference type="ARBA" id="ARBA00007783"/>
    </source>
</evidence>
<feature type="domain" description="ABC transmembrane type-2" evidence="9">
    <location>
        <begin position="139"/>
        <end position="371"/>
    </location>
</feature>
<feature type="transmembrane region" description="Helical" evidence="8">
    <location>
        <begin position="24"/>
        <end position="44"/>
    </location>
</feature>
<evidence type="ECO:0000313" key="11">
    <source>
        <dbReference type="Proteomes" id="UP000334923"/>
    </source>
</evidence>
<reference evidence="10 11" key="1">
    <citation type="submission" date="2019-09" db="EMBL/GenBank/DDBJ databases">
        <authorList>
            <person name="Cremers G."/>
        </authorList>
    </citation>
    <scope>NUCLEOTIDE SEQUENCE [LARGE SCALE GENOMIC DNA]</scope>
    <source>
        <strain evidence="10">4A</strain>
    </source>
</reference>
<keyword evidence="11" id="KW-1185">Reference proteome</keyword>
<keyword evidence="7 8" id="KW-0472">Membrane</keyword>
<dbReference type="PANTHER" id="PTHR30294">
    <property type="entry name" value="MEMBRANE COMPONENT OF ABC TRANSPORTER YHHJ-RELATED"/>
    <property type="match status" value="1"/>
</dbReference>